<evidence type="ECO:0000256" key="13">
    <source>
        <dbReference type="SAM" id="Coils"/>
    </source>
</evidence>
<name>A0A7V8SY96_9BACT</name>
<keyword evidence="13" id="KW-0175">Coiled coil</keyword>
<keyword evidence="6 12" id="KW-0406">Ion transport</keyword>
<feature type="signal peptide" evidence="15">
    <location>
        <begin position="1"/>
        <end position="28"/>
    </location>
</feature>
<evidence type="ECO:0000256" key="4">
    <source>
        <dbReference type="ARBA" id="ARBA00022781"/>
    </source>
</evidence>
<dbReference type="GO" id="GO:0045259">
    <property type="term" value="C:proton-transporting ATP synthase complex"/>
    <property type="evidence" value="ECO:0007669"/>
    <property type="project" value="UniProtKB-KW"/>
</dbReference>
<evidence type="ECO:0000256" key="6">
    <source>
        <dbReference type="ARBA" id="ARBA00023065"/>
    </source>
</evidence>
<evidence type="ECO:0000256" key="3">
    <source>
        <dbReference type="ARBA" id="ARBA00022692"/>
    </source>
</evidence>
<feature type="compositionally biased region" description="Polar residues" evidence="14">
    <location>
        <begin position="60"/>
        <end position="70"/>
    </location>
</feature>
<evidence type="ECO:0000256" key="9">
    <source>
        <dbReference type="ARBA" id="ARBA00025198"/>
    </source>
</evidence>
<keyword evidence="8 12" id="KW-0066">ATP synthesis</keyword>
<evidence type="ECO:0000256" key="12">
    <source>
        <dbReference type="HAMAP-Rule" id="MF_01398"/>
    </source>
</evidence>
<organism evidence="16 17">
    <name type="scientific">Candidatus Acidiferrum panamense</name>
    <dbReference type="NCBI Taxonomy" id="2741543"/>
    <lineage>
        <taxon>Bacteria</taxon>
        <taxon>Pseudomonadati</taxon>
        <taxon>Acidobacteriota</taxon>
        <taxon>Terriglobia</taxon>
        <taxon>Candidatus Acidiferrales</taxon>
        <taxon>Candidatus Acidiferrum</taxon>
    </lineage>
</organism>
<feature type="chain" id="PRO_5031547408" description="ATP synthase subunit b" evidence="15">
    <location>
        <begin position="29"/>
        <end position="259"/>
    </location>
</feature>
<dbReference type="HAMAP" id="MF_01398">
    <property type="entry name" value="ATP_synth_b_bprime"/>
    <property type="match status" value="1"/>
</dbReference>
<feature type="coiled-coil region" evidence="13">
    <location>
        <begin position="143"/>
        <end position="197"/>
    </location>
</feature>
<feature type="transmembrane region" description="Helical" evidence="12">
    <location>
        <begin position="102"/>
        <end position="124"/>
    </location>
</feature>
<keyword evidence="17" id="KW-1185">Reference proteome</keyword>
<keyword evidence="1 12" id="KW-0813">Transport</keyword>
<dbReference type="Pfam" id="PF00430">
    <property type="entry name" value="ATP-synt_B"/>
    <property type="match status" value="1"/>
</dbReference>
<keyword evidence="4 12" id="KW-0375">Hydrogen ion transport</keyword>
<evidence type="ECO:0000256" key="8">
    <source>
        <dbReference type="ARBA" id="ARBA00023310"/>
    </source>
</evidence>
<keyword evidence="7 12" id="KW-0472">Membrane</keyword>
<reference evidence="16" key="1">
    <citation type="submission" date="2020-06" db="EMBL/GenBank/DDBJ databases">
        <title>Legume-microbial interactions unlock mineral nutrients during tropical forest succession.</title>
        <authorList>
            <person name="Epihov D.Z."/>
        </authorList>
    </citation>
    <scope>NUCLEOTIDE SEQUENCE [LARGE SCALE GENOMIC DNA]</scope>
    <source>
        <strain evidence="16">Pan2503</strain>
    </source>
</reference>
<proteinExistence type="inferred from homology"/>
<accession>A0A7V8SY96</accession>
<evidence type="ECO:0000256" key="11">
    <source>
        <dbReference type="ARBA" id="ARBA00037847"/>
    </source>
</evidence>
<keyword evidence="12" id="KW-1003">Cell membrane</keyword>
<keyword evidence="15" id="KW-0732">Signal</keyword>
<evidence type="ECO:0000256" key="2">
    <source>
        <dbReference type="ARBA" id="ARBA00022547"/>
    </source>
</evidence>
<feature type="region of interest" description="Disordered" evidence="14">
    <location>
        <begin position="30"/>
        <end position="84"/>
    </location>
</feature>
<dbReference type="GO" id="GO:0005886">
    <property type="term" value="C:plasma membrane"/>
    <property type="evidence" value="ECO:0007669"/>
    <property type="project" value="UniProtKB-SubCell"/>
</dbReference>
<keyword evidence="3 12" id="KW-0812">Transmembrane</keyword>
<comment type="function">
    <text evidence="10">Component of the F(0) channel, it forms part of the peripheral stalk, linking F(1) to F(0). The b'-subunit is a diverged and duplicated form of b found in plants and photosynthetic bacteria.</text>
</comment>
<evidence type="ECO:0000313" key="17">
    <source>
        <dbReference type="Proteomes" id="UP000567293"/>
    </source>
</evidence>
<dbReference type="Proteomes" id="UP000567293">
    <property type="component" value="Unassembled WGS sequence"/>
</dbReference>
<comment type="caution">
    <text evidence="16">The sequence shown here is derived from an EMBL/GenBank/DDBJ whole genome shotgun (WGS) entry which is preliminary data.</text>
</comment>
<comment type="subunit">
    <text evidence="12">F-type ATPases have 2 components, F(1) - the catalytic core - and F(0) - the membrane proton channel. F(1) has five subunits: alpha(3), beta(3), gamma(1), delta(1), epsilon(1). F(0) has three main subunits: a(1), b(2) and c(10-14). The alpha and beta chains form an alternating ring which encloses part of the gamma chain. F(1) is attached to F(0) by a central stalk formed by the gamma and epsilon chains, while a peripheral stalk is formed by the delta and b chains.</text>
</comment>
<evidence type="ECO:0000256" key="7">
    <source>
        <dbReference type="ARBA" id="ARBA00023136"/>
    </source>
</evidence>
<comment type="function">
    <text evidence="9 12">F(1)F(0) ATP synthase produces ATP from ADP in the presence of a proton or sodium gradient. F-type ATPases consist of two structural domains, F(1) containing the extramembraneous catalytic core and F(0) containing the membrane proton channel, linked together by a central stalk and a peripheral stalk. During catalysis, ATP synthesis in the catalytic domain of F(1) is coupled via a rotary mechanism of the central stalk subunits to proton translocation.</text>
</comment>
<evidence type="ECO:0000256" key="1">
    <source>
        <dbReference type="ARBA" id="ARBA00022448"/>
    </source>
</evidence>
<feature type="compositionally biased region" description="Polar residues" evidence="14">
    <location>
        <begin position="34"/>
        <end position="50"/>
    </location>
</feature>
<sequence length="259" mass="28046">MGTKNGVCSLRLVVALFSIAMAMPTAGAQERSKTAQLNPQTSETKPQQVSENEKNRAQAPETSVPDQPTKASREASGGDDNAQFKNSDSIQWMARKLRVSSATAYGLSIALNFLTIVAVVVLSLRSRLPALFRNRTQIIRQSLDEARKASAKAQQRLSAIESRLAKLQSEIAAMQSVAEQESKAEEERIQAAAGEEKRRIVEAAEQEIAAAVSLAKRDFKGYAAELAVTLAANSIQVDASTDEGLLRSFVDQLGRNRSN</sequence>
<keyword evidence="2 12" id="KW-0138">CF(0)</keyword>
<dbReference type="CDD" id="cd06503">
    <property type="entry name" value="ATP-synt_Fo_b"/>
    <property type="match status" value="1"/>
</dbReference>
<dbReference type="AlphaFoldDB" id="A0A7V8SY96"/>
<dbReference type="EMBL" id="JACDQQ010001638">
    <property type="protein sequence ID" value="MBA0086701.1"/>
    <property type="molecule type" value="Genomic_DNA"/>
</dbReference>
<evidence type="ECO:0000256" key="14">
    <source>
        <dbReference type="SAM" id="MobiDB-lite"/>
    </source>
</evidence>
<dbReference type="GO" id="GO:0012505">
    <property type="term" value="C:endomembrane system"/>
    <property type="evidence" value="ECO:0007669"/>
    <property type="project" value="UniProtKB-SubCell"/>
</dbReference>
<gene>
    <name evidence="12" type="primary">atpF</name>
    <name evidence="16" type="ORF">HRJ53_17100</name>
</gene>
<evidence type="ECO:0000256" key="5">
    <source>
        <dbReference type="ARBA" id="ARBA00022989"/>
    </source>
</evidence>
<dbReference type="GO" id="GO:0046933">
    <property type="term" value="F:proton-transporting ATP synthase activity, rotational mechanism"/>
    <property type="evidence" value="ECO:0007669"/>
    <property type="project" value="UniProtKB-UniRule"/>
</dbReference>
<evidence type="ECO:0000256" key="10">
    <source>
        <dbReference type="ARBA" id="ARBA00025614"/>
    </source>
</evidence>
<comment type="subcellular location">
    <subcellularLocation>
        <location evidence="12">Cell membrane</location>
        <topology evidence="12">Single-pass membrane protein</topology>
    </subcellularLocation>
    <subcellularLocation>
        <location evidence="11">Endomembrane system</location>
        <topology evidence="11">Single-pass membrane protein</topology>
    </subcellularLocation>
</comment>
<comment type="similarity">
    <text evidence="12">Belongs to the ATPase B chain family.</text>
</comment>
<evidence type="ECO:0000256" key="15">
    <source>
        <dbReference type="SAM" id="SignalP"/>
    </source>
</evidence>
<protein>
    <recommendedName>
        <fullName evidence="12">ATP synthase subunit b</fullName>
    </recommendedName>
    <alternativeName>
        <fullName evidence="12">ATP synthase F(0) sector subunit b</fullName>
    </alternativeName>
    <alternativeName>
        <fullName evidence="12">ATPase subunit I</fullName>
    </alternativeName>
    <alternativeName>
        <fullName evidence="12">F-type ATPase subunit b</fullName>
        <shortName evidence="12">F-ATPase subunit b</shortName>
    </alternativeName>
</protein>
<evidence type="ECO:0000313" key="16">
    <source>
        <dbReference type="EMBL" id="MBA0086701.1"/>
    </source>
</evidence>
<keyword evidence="5 12" id="KW-1133">Transmembrane helix</keyword>
<dbReference type="InterPro" id="IPR002146">
    <property type="entry name" value="ATP_synth_b/b'su_bac/chlpt"/>
</dbReference>